<proteinExistence type="predicted"/>
<protein>
    <submittedName>
        <fullName evidence="2">Solute carrier family 35 member g1-like protein</fullName>
    </submittedName>
</protein>
<organism evidence="2 3">
    <name type="scientific">Lasius niger</name>
    <name type="common">Black garden ant</name>
    <dbReference type="NCBI Taxonomy" id="67767"/>
    <lineage>
        <taxon>Eukaryota</taxon>
        <taxon>Metazoa</taxon>
        <taxon>Ecdysozoa</taxon>
        <taxon>Arthropoda</taxon>
        <taxon>Hexapoda</taxon>
        <taxon>Insecta</taxon>
        <taxon>Pterygota</taxon>
        <taxon>Neoptera</taxon>
        <taxon>Endopterygota</taxon>
        <taxon>Hymenoptera</taxon>
        <taxon>Apocrita</taxon>
        <taxon>Aculeata</taxon>
        <taxon>Formicoidea</taxon>
        <taxon>Formicidae</taxon>
        <taxon>Formicinae</taxon>
        <taxon>Lasius</taxon>
        <taxon>Lasius</taxon>
    </lineage>
</organism>
<evidence type="ECO:0000313" key="3">
    <source>
        <dbReference type="Proteomes" id="UP000036403"/>
    </source>
</evidence>
<dbReference type="EMBL" id="LBMM01007860">
    <property type="protein sequence ID" value="KMQ89357.1"/>
    <property type="molecule type" value="Genomic_DNA"/>
</dbReference>
<accession>A0A0J7KGF1</accession>
<comment type="caution">
    <text evidence="2">The sequence shown here is derived from an EMBL/GenBank/DDBJ whole genome shotgun (WGS) entry which is preliminary data.</text>
</comment>
<reference evidence="2 3" key="1">
    <citation type="submission" date="2015-04" db="EMBL/GenBank/DDBJ databases">
        <title>Lasius niger genome sequencing.</title>
        <authorList>
            <person name="Konorov E.A."/>
            <person name="Nikitin M.A."/>
            <person name="Kirill M.V."/>
            <person name="Chang P."/>
        </authorList>
    </citation>
    <scope>NUCLEOTIDE SEQUENCE [LARGE SCALE GENOMIC DNA]</scope>
    <source>
        <tissue evidence="2">Whole</tissue>
    </source>
</reference>
<dbReference type="PaxDb" id="67767-A0A0J7KGF1"/>
<keyword evidence="1" id="KW-0472">Membrane</keyword>
<evidence type="ECO:0000313" key="2">
    <source>
        <dbReference type="EMBL" id="KMQ89357.1"/>
    </source>
</evidence>
<feature type="transmembrane region" description="Helical" evidence="1">
    <location>
        <begin position="37"/>
        <end position="57"/>
    </location>
</feature>
<feature type="non-terminal residue" evidence="2">
    <location>
        <position position="104"/>
    </location>
</feature>
<feature type="transmembrane region" description="Helical" evidence="1">
    <location>
        <begin position="69"/>
        <end position="89"/>
    </location>
</feature>
<dbReference type="STRING" id="67767.A0A0J7KGF1"/>
<dbReference type="Proteomes" id="UP000036403">
    <property type="component" value="Unassembled WGS sequence"/>
</dbReference>
<dbReference type="AlphaFoldDB" id="A0A0J7KGF1"/>
<evidence type="ECO:0000256" key="1">
    <source>
        <dbReference type="SAM" id="Phobius"/>
    </source>
</evidence>
<keyword evidence="1" id="KW-0812">Transmembrane</keyword>
<name>A0A0J7KGF1_LASNI</name>
<sequence>MKFSIESTASYNSIHPAYHYTEQFANNGETYREGTRWYGVFLAFLSGTFFTISAALVKAIRNVDPMILLAIRALLQILAMAVVACRSSGDLFGPSGRRILIHFQ</sequence>
<keyword evidence="1" id="KW-1133">Transmembrane helix</keyword>
<keyword evidence="3" id="KW-1185">Reference proteome</keyword>
<gene>
    <name evidence="2" type="ORF">RF55_11023</name>
</gene>